<dbReference type="InterPro" id="IPR043580">
    <property type="entry name" value="CUTINASE_1"/>
</dbReference>
<dbReference type="Pfam" id="PF01083">
    <property type="entry name" value="Cutinase"/>
    <property type="match status" value="1"/>
</dbReference>
<evidence type="ECO:0000256" key="3">
    <source>
        <dbReference type="ARBA" id="ARBA00013095"/>
    </source>
</evidence>
<comment type="subcellular location">
    <subcellularLocation>
        <location evidence="1 12">Secreted</location>
    </subcellularLocation>
</comment>
<comment type="function">
    <text evidence="12">Catalyzes the hydrolysis of complex carboxylic polyesters found in the cell wall of plants. Degrades cutin, a macromolecule that forms the structure of the plant cuticle.</text>
</comment>
<dbReference type="GeneID" id="59263646"/>
<feature type="disulfide bond" evidence="11">
    <location>
        <begin position="248"/>
        <end position="255"/>
    </location>
</feature>
<dbReference type="EMBL" id="JABFCT010000014">
    <property type="protein sequence ID" value="KAF5870230.1"/>
    <property type="molecule type" value="Genomic_DNA"/>
</dbReference>
<dbReference type="PANTHER" id="PTHR48250">
    <property type="entry name" value="CUTINASE 2-RELATED"/>
    <property type="match status" value="1"/>
</dbReference>
<protein>
    <recommendedName>
        <fullName evidence="3 12">Cutinase</fullName>
        <ecNumber evidence="3 12">3.1.1.74</ecNumber>
    </recommendedName>
</protein>
<accession>A0A8H6AMZ4</accession>
<evidence type="ECO:0000256" key="1">
    <source>
        <dbReference type="ARBA" id="ARBA00004613"/>
    </source>
</evidence>
<feature type="active site" evidence="10">
    <location>
        <position position="252"/>
    </location>
</feature>
<reference evidence="13 14" key="1">
    <citation type="journal article" date="2020" name="Phytopathology">
        <title>A high-quality genome resource of Botrytis fragariae, a new and rapidly spreading fungal pathogen causing strawberry gray mold in the U.S.A.</title>
        <authorList>
            <person name="Wu Y."/>
            <person name="Saski C.A."/>
            <person name="Schnabel G."/>
            <person name="Xiao S."/>
            <person name="Hu M."/>
        </authorList>
    </citation>
    <scope>NUCLEOTIDE SEQUENCE [LARGE SCALE GENOMIC DNA]</scope>
    <source>
        <strain evidence="13 14">BVB16</strain>
    </source>
</reference>
<organism evidence="13 14">
    <name type="scientific">Botrytis fragariae</name>
    <dbReference type="NCBI Taxonomy" id="1964551"/>
    <lineage>
        <taxon>Eukaryota</taxon>
        <taxon>Fungi</taxon>
        <taxon>Dikarya</taxon>
        <taxon>Ascomycota</taxon>
        <taxon>Pezizomycotina</taxon>
        <taxon>Leotiomycetes</taxon>
        <taxon>Helotiales</taxon>
        <taxon>Sclerotiniaceae</taxon>
        <taxon>Botrytis</taxon>
    </lineage>
</organism>
<comment type="similarity">
    <text evidence="2 12">Belongs to the cutinase family.</text>
</comment>
<dbReference type="PANTHER" id="PTHR48250:SF1">
    <property type="entry name" value="CUTINASE"/>
    <property type="match status" value="1"/>
</dbReference>
<dbReference type="PROSITE" id="PS00155">
    <property type="entry name" value="CUTINASE_1"/>
    <property type="match status" value="1"/>
</dbReference>
<evidence type="ECO:0000256" key="5">
    <source>
        <dbReference type="ARBA" id="ARBA00022525"/>
    </source>
</evidence>
<keyword evidence="14" id="KW-1185">Reference proteome</keyword>
<feature type="disulfide bond" evidence="11">
    <location>
        <begin position="113"/>
        <end position="189"/>
    </location>
</feature>
<dbReference type="FunFam" id="3.40.50.1820:FF:000244">
    <property type="entry name" value="Cutinase"/>
    <property type="match status" value="1"/>
</dbReference>
<gene>
    <name evidence="13" type="ORF">Bfra_009613</name>
</gene>
<feature type="active site" description="Proton donor/acceptor" evidence="10">
    <location>
        <position position="265"/>
    </location>
</feature>
<dbReference type="EC" id="3.1.1.74" evidence="3 12"/>
<evidence type="ECO:0000313" key="13">
    <source>
        <dbReference type="EMBL" id="KAF5870230.1"/>
    </source>
</evidence>
<keyword evidence="7 12" id="KW-0378">Hydrolase</keyword>
<evidence type="ECO:0000256" key="7">
    <source>
        <dbReference type="ARBA" id="ARBA00022801"/>
    </source>
</evidence>
<keyword evidence="6" id="KW-0732">Signal</keyword>
<evidence type="ECO:0000256" key="4">
    <source>
        <dbReference type="ARBA" id="ARBA00022487"/>
    </source>
</evidence>
<keyword evidence="8 11" id="KW-1015">Disulfide bond</keyword>
<dbReference type="InterPro" id="IPR029058">
    <property type="entry name" value="AB_hydrolase_fold"/>
</dbReference>
<sequence>MSSFPSPARVSLILRLVLSSSPFTCFDFAMKLNLLLTVLSASLAVAAPISPRPVAHNEKRNTPLNTILTIILNNLPAVNGAIEAVESVITDFQNLISELTGISDTYNELGGACTDYTVIYARGTDDPGNAGVITGPPFFMALEALVGSSKVTVQGVNNYAASVATFLAGGDPVGSASMASEIEAAYAACPNTNLVASGYSQGGQVVHNALALLPAATVKWISSVVIFGDPDDGQAIPNMDASKVDTICHTGDNICEAGDIILPAHLTYGENAAAAAAFVVAHAST</sequence>
<dbReference type="OrthoDB" id="3225429at2759"/>
<name>A0A8H6AMZ4_9HELO</name>
<feature type="active site" description="Nucleophile" evidence="10">
    <location>
        <position position="200"/>
    </location>
</feature>
<evidence type="ECO:0000256" key="10">
    <source>
        <dbReference type="PIRSR" id="PIRSR611150-1"/>
    </source>
</evidence>
<dbReference type="Proteomes" id="UP000531561">
    <property type="component" value="Unassembled WGS sequence"/>
</dbReference>
<keyword evidence="5 12" id="KW-0964">Secreted</keyword>
<dbReference type="InterPro" id="IPR000675">
    <property type="entry name" value="Cutinase/axe"/>
</dbReference>
<dbReference type="RefSeq" id="XP_037189177.1">
    <property type="nucleotide sequence ID" value="XM_037339954.1"/>
</dbReference>
<proteinExistence type="inferred from homology"/>
<dbReference type="GO" id="GO:0016052">
    <property type="term" value="P:carbohydrate catabolic process"/>
    <property type="evidence" value="ECO:0007669"/>
    <property type="project" value="TreeGrafter"/>
</dbReference>
<evidence type="ECO:0000313" key="14">
    <source>
        <dbReference type="Proteomes" id="UP000531561"/>
    </source>
</evidence>
<evidence type="ECO:0000256" key="11">
    <source>
        <dbReference type="PIRSR" id="PIRSR611150-2"/>
    </source>
</evidence>
<dbReference type="InterPro" id="IPR011150">
    <property type="entry name" value="Cutinase_monf"/>
</dbReference>
<evidence type="ECO:0000256" key="6">
    <source>
        <dbReference type="ARBA" id="ARBA00022729"/>
    </source>
</evidence>
<comment type="catalytic activity">
    <reaction evidence="9 12">
        <text>cutin + H2O = cutin monomers.</text>
        <dbReference type="EC" id="3.1.1.74"/>
    </reaction>
</comment>
<dbReference type="GO" id="GO:0050525">
    <property type="term" value="F:cutinase activity"/>
    <property type="evidence" value="ECO:0007669"/>
    <property type="project" value="UniProtKB-UniRule"/>
</dbReference>
<keyword evidence="4 12" id="KW-0719">Serine esterase</keyword>
<evidence type="ECO:0000256" key="8">
    <source>
        <dbReference type="ARBA" id="ARBA00023157"/>
    </source>
</evidence>
<evidence type="ECO:0000256" key="12">
    <source>
        <dbReference type="RuleBase" id="RU361263"/>
    </source>
</evidence>
<dbReference type="GO" id="GO:0005576">
    <property type="term" value="C:extracellular region"/>
    <property type="evidence" value="ECO:0007669"/>
    <property type="project" value="UniProtKB-SubCell"/>
</dbReference>
<dbReference type="AlphaFoldDB" id="A0A8H6AMZ4"/>
<evidence type="ECO:0000256" key="2">
    <source>
        <dbReference type="ARBA" id="ARBA00007534"/>
    </source>
</evidence>
<dbReference type="SUPFAM" id="SSF53474">
    <property type="entry name" value="alpha/beta-Hydrolases"/>
    <property type="match status" value="1"/>
</dbReference>
<dbReference type="Gene3D" id="3.40.50.1820">
    <property type="entry name" value="alpha/beta hydrolase"/>
    <property type="match status" value="1"/>
</dbReference>
<evidence type="ECO:0000256" key="9">
    <source>
        <dbReference type="ARBA" id="ARBA00034045"/>
    </source>
</evidence>
<dbReference type="PRINTS" id="PR00129">
    <property type="entry name" value="CUTINASE"/>
</dbReference>
<dbReference type="SMART" id="SM01110">
    <property type="entry name" value="Cutinase"/>
    <property type="match status" value="1"/>
</dbReference>
<comment type="caution">
    <text evidence="13">The sequence shown here is derived from an EMBL/GenBank/DDBJ whole genome shotgun (WGS) entry which is preliminary data.</text>
</comment>